<reference evidence="4 5" key="1">
    <citation type="journal article" date="2023" name="Antonie Van Leeuwenhoek">
        <title>Mesoterricola silvestris gen. nov., sp. nov., Mesoterricola sediminis sp. nov., Geothrix oryzae sp. nov., Geothrix edaphica sp. nov., Geothrix rubra sp. nov., and Geothrix limicola sp. nov., six novel members of Acidobacteriota isolated from soils.</title>
        <authorList>
            <person name="Itoh H."/>
            <person name="Sugisawa Y."/>
            <person name="Mise K."/>
            <person name="Xu Z."/>
            <person name="Kuniyasu M."/>
            <person name="Ushijima N."/>
            <person name="Kawano K."/>
            <person name="Kobayashi E."/>
            <person name="Shiratori Y."/>
            <person name="Masuda Y."/>
            <person name="Senoo K."/>
        </authorList>
    </citation>
    <scope>NUCLEOTIDE SEQUENCE [LARGE SCALE GENOMIC DNA]</scope>
    <source>
        <strain evidence="4 5">Red804</strain>
    </source>
</reference>
<protein>
    <recommendedName>
        <fullName evidence="6">TolC family protein</fullName>
    </recommendedName>
</protein>
<name>A0ABQ5QAY1_9BACT</name>
<evidence type="ECO:0008006" key="6">
    <source>
        <dbReference type="Google" id="ProtNLM"/>
    </source>
</evidence>
<comment type="similarity">
    <text evidence="1">Belongs to the outer membrane factor (OMF) (TC 1.B.17) family.</text>
</comment>
<feature type="compositionally biased region" description="Low complexity" evidence="2">
    <location>
        <begin position="425"/>
        <end position="450"/>
    </location>
</feature>
<evidence type="ECO:0000313" key="5">
    <source>
        <dbReference type="Proteomes" id="UP001165069"/>
    </source>
</evidence>
<dbReference type="InterPro" id="IPR003423">
    <property type="entry name" value="OMP_efflux"/>
</dbReference>
<evidence type="ECO:0000313" key="4">
    <source>
        <dbReference type="EMBL" id="GLH71626.1"/>
    </source>
</evidence>
<feature type="chain" id="PRO_5046573450" description="TolC family protein" evidence="3">
    <location>
        <begin position="22"/>
        <end position="460"/>
    </location>
</feature>
<dbReference type="PANTHER" id="PTHR30203:SF24">
    <property type="entry name" value="BLR4935 PROTEIN"/>
    <property type="match status" value="1"/>
</dbReference>
<keyword evidence="3" id="KW-0732">Signal</keyword>
<proteinExistence type="inferred from homology"/>
<dbReference type="RefSeq" id="WP_285568947.1">
    <property type="nucleotide sequence ID" value="NZ_BSDE01000001.1"/>
</dbReference>
<evidence type="ECO:0000256" key="2">
    <source>
        <dbReference type="SAM" id="MobiDB-lite"/>
    </source>
</evidence>
<evidence type="ECO:0000256" key="1">
    <source>
        <dbReference type="ARBA" id="ARBA00007613"/>
    </source>
</evidence>
<evidence type="ECO:0000256" key="3">
    <source>
        <dbReference type="SAM" id="SignalP"/>
    </source>
</evidence>
<dbReference type="Pfam" id="PF02321">
    <property type="entry name" value="OEP"/>
    <property type="match status" value="2"/>
</dbReference>
<dbReference type="EMBL" id="BSDE01000001">
    <property type="protein sequence ID" value="GLH71626.1"/>
    <property type="molecule type" value="Genomic_DNA"/>
</dbReference>
<dbReference type="SUPFAM" id="SSF56954">
    <property type="entry name" value="Outer membrane efflux proteins (OEP)"/>
    <property type="match status" value="1"/>
</dbReference>
<comment type="caution">
    <text evidence="4">The sequence shown here is derived from an EMBL/GenBank/DDBJ whole genome shotgun (WGS) entry which is preliminary data.</text>
</comment>
<keyword evidence="5" id="KW-1185">Reference proteome</keyword>
<feature type="signal peptide" evidence="3">
    <location>
        <begin position="1"/>
        <end position="21"/>
    </location>
</feature>
<dbReference type="InterPro" id="IPR010131">
    <property type="entry name" value="MdtP/NodT-like"/>
</dbReference>
<dbReference type="Proteomes" id="UP001165069">
    <property type="component" value="Unassembled WGS sequence"/>
</dbReference>
<accession>A0ABQ5QAY1</accession>
<gene>
    <name evidence="4" type="ORF">GETHLI_01280</name>
</gene>
<dbReference type="Gene3D" id="1.20.1600.10">
    <property type="entry name" value="Outer membrane efflux proteins (OEP)"/>
    <property type="match status" value="1"/>
</dbReference>
<organism evidence="4 5">
    <name type="scientific">Geothrix limicola</name>
    <dbReference type="NCBI Taxonomy" id="2927978"/>
    <lineage>
        <taxon>Bacteria</taxon>
        <taxon>Pseudomonadati</taxon>
        <taxon>Acidobacteriota</taxon>
        <taxon>Holophagae</taxon>
        <taxon>Holophagales</taxon>
        <taxon>Holophagaceae</taxon>
        <taxon>Geothrix</taxon>
    </lineage>
</organism>
<feature type="compositionally biased region" description="Polar residues" evidence="2">
    <location>
        <begin position="451"/>
        <end position="460"/>
    </location>
</feature>
<sequence length="460" mass="49401">MRAPLRLAPALVLLAPGLAQVPPPDSPSPDPVLAALLSEALAQHPDLQRAAAAVRMDQERVPQAGVLPDPSLSLGLQNDGFKRLEVGRMETSFYSVALTQPLPWPGKRGLRKEVAALSVDLSEATRSRVRLGIESEVRRGYAALLLIRGQKALQAQQGVFLEQAERLARTRYEVGQGSQGDLLRAQLERTRLQMAIWALDADEKTALAALNRLRQHDPADPIPTTAALMDLPEPELLSAEAVEARSPELAGARASVRQTEKQLDLAKLDRRPDFAVTAGLMPRGGLDPMWQVGVSISLPIYGRSKQQRAVAEHEHHRQGQDAEVTSVRTLLRQRTEERTIQIQSLRRTRDLYREGLLVQSEANFKAALAQYEGGRGSFLGVLEALNGWVGDQGAYLQTLAQLQAQHIALREAALGPAAPIGGGAMPSASLASGAAAPAASGSTAKPAAQAQDSGPSMKSM</sequence>
<feature type="region of interest" description="Disordered" evidence="2">
    <location>
        <begin position="425"/>
        <end position="460"/>
    </location>
</feature>
<dbReference type="PANTHER" id="PTHR30203">
    <property type="entry name" value="OUTER MEMBRANE CATION EFFLUX PROTEIN"/>
    <property type="match status" value="1"/>
</dbReference>